<evidence type="ECO:0000313" key="3">
    <source>
        <dbReference type="Proteomes" id="UP000286746"/>
    </source>
</evidence>
<reference evidence="2 3" key="1">
    <citation type="submission" date="2018-11" db="EMBL/GenBank/DDBJ databases">
        <title>Whole genome sequence of Streptomyces paromomycinus NBRC 15454(T).</title>
        <authorList>
            <person name="Komaki H."/>
            <person name="Tamura T."/>
        </authorList>
    </citation>
    <scope>NUCLEOTIDE SEQUENCE [LARGE SCALE GENOMIC DNA]</scope>
    <source>
        <strain evidence="2 3">NBRC 15454</strain>
    </source>
</reference>
<protein>
    <submittedName>
        <fullName evidence="2">Uncharacterized protein</fullName>
    </submittedName>
</protein>
<feature type="region of interest" description="Disordered" evidence="1">
    <location>
        <begin position="47"/>
        <end position="231"/>
    </location>
</feature>
<dbReference type="AlphaFoldDB" id="A0A401VYG5"/>
<sequence>MSHLHRRLPAGGTLGREPVVPWRRARPVDPVCRKGWRGWVGLLTEVVRGGRGSGRPGAYGAARPEPEAAKPGQRALGPGRGEQGQAGPGQSLRARTGPGAGRAGASHPPNGTHPHIPHSRQDPAGNRPGGSEPPALRGAPPHPPTGGLPKRSRTEARAPRPSRGREPGPNRAGAERRDRTEPGPGPNSRNRSARSGARIRARDRVRGPGGPVTVWTWPCRRGRCARDDNPSAAAAAASRSLASAGRRTVASGLVVALPSPGPDHGPGSQVRTGPVPLRQPTRPAAGEPVTTEGLPPVAPRPHRPHIGVQRGVPWRRARAVPYCPAPGDPASSGLAGMPRRHPYGPGPQLSPA</sequence>
<accession>A0A401VYG5</accession>
<name>A0A401VYG5_STREY</name>
<dbReference type="EMBL" id="BHZD01000001">
    <property type="protein sequence ID" value="GCD42107.1"/>
    <property type="molecule type" value="Genomic_DNA"/>
</dbReference>
<organism evidence="2 3">
    <name type="scientific">Streptomyces paromomycinus</name>
    <name type="common">Streptomyces rimosus subsp. paromomycinus</name>
    <dbReference type="NCBI Taxonomy" id="92743"/>
    <lineage>
        <taxon>Bacteria</taxon>
        <taxon>Bacillati</taxon>
        <taxon>Actinomycetota</taxon>
        <taxon>Actinomycetes</taxon>
        <taxon>Kitasatosporales</taxon>
        <taxon>Streptomycetaceae</taxon>
        <taxon>Streptomyces</taxon>
    </lineage>
</organism>
<feature type="compositionally biased region" description="Low complexity" evidence="1">
    <location>
        <begin position="186"/>
        <end position="196"/>
    </location>
</feature>
<gene>
    <name evidence="2" type="ORF">GKJPGBOP_01765</name>
</gene>
<feature type="compositionally biased region" description="Gly residues" evidence="1">
    <location>
        <begin position="78"/>
        <end position="87"/>
    </location>
</feature>
<feature type="region of interest" description="Disordered" evidence="1">
    <location>
        <begin position="255"/>
        <end position="352"/>
    </location>
</feature>
<keyword evidence="3" id="KW-1185">Reference proteome</keyword>
<evidence type="ECO:0000313" key="2">
    <source>
        <dbReference type="EMBL" id="GCD42107.1"/>
    </source>
</evidence>
<feature type="compositionally biased region" description="Basic and acidic residues" evidence="1">
    <location>
        <begin position="152"/>
        <end position="181"/>
    </location>
</feature>
<proteinExistence type="predicted"/>
<evidence type="ECO:0000256" key="1">
    <source>
        <dbReference type="SAM" id="MobiDB-lite"/>
    </source>
</evidence>
<dbReference type="Proteomes" id="UP000286746">
    <property type="component" value="Unassembled WGS sequence"/>
</dbReference>
<comment type="caution">
    <text evidence="2">The sequence shown here is derived from an EMBL/GenBank/DDBJ whole genome shotgun (WGS) entry which is preliminary data.</text>
</comment>